<feature type="compositionally biased region" description="Polar residues" evidence="2">
    <location>
        <begin position="282"/>
        <end position="296"/>
    </location>
</feature>
<reference evidence="4 5" key="1">
    <citation type="submission" date="2019-01" db="EMBL/GenBank/DDBJ databases">
        <title>Novel species of Nocardioides.</title>
        <authorList>
            <person name="Liu Q."/>
            <person name="Xin Y.-H."/>
        </authorList>
    </citation>
    <scope>NUCLEOTIDE SEQUENCE [LARGE SCALE GENOMIC DNA]</scope>
    <source>
        <strain evidence="4 5">CGMCC 4.6875</strain>
    </source>
</reference>
<sequence>MGQVPESPHAAAVRRQLIELVRSQGPGLLDDSRRVRAMLADAVAGATAEANLIALALASGVPTRLREAERDPRGPAAAIDAVAQDLHRSSSVQPADAIWAVESIAAALGMVTVPSAPSGAGAPPVTGAPGGGPGSNDLVVRVGERRHVAPAGTMVTIGRDPDCTITVDSPAVSRLHARVSYGPGGWELRDEGSTQGSFVNGVAVTTTALRGDTTVTLGQGEHAVVVRFAPFGEAMTRAPQRPRPAQATEIPGARPGGALAGGAPATQLGGGAPAGPPLSVTLDGTTRTLRPGSSLTIGREDDNDLVARQTTVSRHHARIEHTAGGWRLDDLGSTSGTWLDGTRLTAPATLSGRQEFVLGDVAEGDRLVTETAGDRPKGGVRPTGRTPGRAAGERRGLAVAGVVALVLVVIAGGFGLSWVLRDPPPEDGPEPETVTTVSPDDIARATVQLTAGSRRGSGVVIDSEKGLILTNAHVAAPSAPGLGVFLNEFADDQDPNPDEIRVDVSDGLDESAEPRFWAELVTVDGYLDVAVIRIRSKLSGAPADEDDLDQLTDVPLGDSDGLGTSDKISFYGYPEASDSAAPTYTTGVVSGPVQDERLDEFRAVINTDAEISPGNSGGPAVDETGHVVGIATWRTFNDRGETAFSRVRPINLAKPVIEAALAGEKYRSPWVERGPRSAKIPFWNYGAPGTRGVVGDDCRSSGPGVSPTTINVDYEGFPRGKRHTDVMATLSVSDGVDWTPVAWSFALYPTRLPPKGCMSLTFSEDVDPGTYRLRIGVGGDLRVVVDMTDFTIE</sequence>
<dbReference type="AlphaFoldDB" id="A0A4Q2SC59"/>
<evidence type="ECO:0000256" key="1">
    <source>
        <dbReference type="ARBA" id="ARBA00022553"/>
    </source>
</evidence>
<dbReference type="Gene3D" id="2.60.200.20">
    <property type="match status" value="2"/>
</dbReference>
<organism evidence="4 5">
    <name type="scientific">Nocardioides ganghwensis</name>
    <dbReference type="NCBI Taxonomy" id="252230"/>
    <lineage>
        <taxon>Bacteria</taxon>
        <taxon>Bacillati</taxon>
        <taxon>Actinomycetota</taxon>
        <taxon>Actinomycetes</taxon>
        <taxon>Propionibacteriales</taxon>
        <taxon>Nocardioidaceae</taxon>
        <taxon>Nocardioides</taxon>
    </lineage>
</organism>
<dbReference type="EMBL" id="SDWU01000018">
    <property type="protein sequence ID" value="RYB99641.1"/>
    <property type="molecule type" value="Genomic_DNA"/>
</dbReference>
<keyword evidence="5" id="KW-1185">Reference proteome</keyword>
<dbReference type="PRINTS" id="PR00834">
    <property type="entry name" value="PROTEASES2C"/>
</dbReference>
<dbReference type="CDD" id="cd00060">
    <property type="entry name" value="FHA"/>
    <property type="match status" value="1"/>
</dbReference>
<name>A0A4Q2SC59_9ACTN</name>
<accession>A0A4Q2SC59</accession>
<evidence type="ECO:0000256" key="2">
    <source>
        <dbReference type="SAM" id="MobiDB-lite"/>
    </source>
</evidence>
<dbReference type="InterPro" id="IPR000253">
    <property type="entry name" value="FHA_dom"/>
</dbReference>
<dbReference type="Pfam" id="PF13365">
    <property type="entry name" value="Trypsin_2"/>
    <property type="match status" value="1"/>
</dbReference>
<protein>
    <submittedName>
        <fullName evidence="4">FHA domain-containing protein</fullName>
    </submittedName>
</protein>
<dbReference type="GO" id="GO:0004252">
    <property type="term" value="F:serine-type endopeptidase activity"/>
    <property type="evidence" value="ECO:0007669"/>
    <property type="project" value="InterPro"/>
</dbReference>
<dbReference type="OrthoDB" id="277520at2"/>
<proteinExistence type="predicted"/>
<feature type="domain" description="FHA" evidence="3">
    <location>
        <begin position="295"/>
        <end position="344"/>
    </location>
</feature>
<comment type="caution">
    <text evidence="4">The sequence shown here is derived from an EMBL/GenBank/DDBJ whole genome shotgun (WGS) entry which is preliminary data.</text>
</comment>
<dbReference type="Gene3D" id="2.40.10.120">
    <property type="match status" value="1"/>
</dbReference>
<dbReference type="SUPFAM" id="SSF49879">
    <property type="entry name" value="SMAD/FHA domain"/>
    <property type="match status" value="2"/>
</dbReference>
<dbReference type="SMART" id="SM00240">
    <property type="entry name" value="FHA"/>
    <property type="match status" value="2"/>
</dbReference>
<feature type="compositionally biased region" description="Low complexity" evidence="2">
    <location>
        <begin position="379"/>
        <end position="390"/>
    </location>
</feature>
<evidence type="ECO:0000313" key="5">
    <source>
        <dbReference type="Proteomes" id="UP000293291"/>
    </source>
</evidence>
<feature type="region of interest" description="Disordered" evidence="2">
    <location>
        <begin position="237"/>
        <end position="263"/>
    </location>
</feature>
<dbReference type="GO" id="GO:0006508">
    <property type="term" value="P:proteolysis"/>
    <property type="evidence" value="ECO:0007669"/>
    <property type="project" value="InterPro"/>
</dbReference>
<dbReference type="InterPro" id="IPR001940">
    <property type="entry name" value="Peptidase_S1C"/>
</dbReference>
<dbReference type="InterPro" id="IPR009003">
    <property type="entry name" value="Peptidase_S1_PA"/>
</dbReference>
<dbReference type="PANTHER" id="PTHR23308">
    <property type="entry name" value="NUCLEAR INHIBITOR OF PROTEIN PHOSPHATASE-1"/>
    <property type="match status" value="1"/>
</dbReference>
<dbReference type="Pfam" id="PF00498">
    <property type="entry name" value="FHA"/>
    <property type="match status" value="2"/>
</dbReference>
<feature type="domain" description="FHA" evidence="3">
    <location>
        <begin position="155"/>
        <end position="204"/>
    </location>
</feature>
<dbReference type="Proteomes" id="UP000293291">
    <property type="component" value="Unassembled WGS sequence"/>
</dbReference>
<evidence type="ECO:0000313" key="4">
    <source>
        <dbReference type="EMBL" id="RYB99641.1"/>
    </source>
</evidence>
<feature type="region of interest" description="Disordered" evidence="2">
    <location>
        <begin position="370"/>
        <end position="392"/>
    </location>
</feature>
<gene>
    <name evidence="4" type="ORF">EUA07_15965</name>
</gene>
<dbReference type="SUPFAM" id="SSF50494">
    <property type="entry name" value="Trypsin-like serine proteases"/>
    <property type="match status" value="1"/>
</dbReference>
<dbReference type="InterPro" id="IPR050923">
    <property type="entry name" value="Cell_Proc_Reg/RNA_Proc"/>
</dbReference>
<dbReference type="InterPro" id="IPR008984">
    <property type="entry name" value="SMAD_FHA_dom_sf"/>
</dbReference>
<evidence type="ECO:0000259" key="3">
    <source>
        <dbReference type="PROSITE" id="PS50006"/>
    </source>
</evidence>
<feature type="region of interest" description="Disordered" evidence="2">
    <location>
        <begin position="280"/>
        <end position="299"/>
    </location>
</feature>
<dbReference type="RefSeq" id="WP_129456172.1">
    <property type="nucleotide sequence ID" value="NZ_JACXYX010000005.1"/>
</dbReference>
<dbReference type="PROSITE" id="PS50006">
    <property type="entry name" value="FHA_DOMAIN"/>
    <property type="match status" value="2"/>
</dbReference>
<keyword evidence="1" id="KW-0597">Phosphoprotein</keyword>